<comment type="catalytic activity">
    <reaction evidence="5">
        <text>[(1-&gt;4)-alpha-D-galacturonosyl methyl ester](n) + n H2O = [(1-&gt;4)-alpha-D-galacturonosyl](n) + n methanol + n H(+)</text>
        <dbReference type="Rhea" id="RHEA:22380"/>
        <dbReference type="Rhea" id="RHEA-COMP:14570"/>
        <dbReference type="Rhea" id="RHEA-COMP:14573"/>
        <dbReference type="ChEBI" id="CHEBI:15377"/>
        <dbReference type="ChEBI" id="CHEBI:15378"/>
        <dbReference type="ChEBI" id="CHEBI:17790"/>
        <dbReference type="ChEBI" id="CHEBI:140522"/>
        <dbReference type="ChEBI" id="CHEBI:140523"/>
        <dbReference type="EC" id="3.1.1.11"/>
    </reaction>
</comment>
<gene>
    <name evidence="7" type="ORF">GCM10007390_14430</name>
</gene>
<protein>
    <recommendedName>
        <fullName evidence="5">Pectinesterase</fullName>
        <ecNumber evidence="5">3.1.1.11</ecNumber>
    </recommendedName>
</protein>
<evidence type="ECO:0000256" key="4">
    <source>
        <dbReference type="PROSITE-ProRule" id="PRU10040"/>
    </source>
</evidence>
<comment type="similarity">
    <text evidence="1">Belongs to the pectinesterase family.</text>
</comment>
<dbReference type="SUPFAM" id="SSF51126">
    <property type="entry name" value="Pectin lyase-like"/>
    <property type="match status" value="1"/>
</dbReference>
<dbReference type="UniPathway" id="UPA00545">
    <property type="reaction ID" value="UER00823"/>
</dbReference>
<keyword evidence="2 5" id="KW-0378">Hydrolase</keyword>
<comment type="caution">
    <text evidence="7">The sequence shown here is derived from an EMBL/GenBank/DDBJ whole genome shotgun (WGS) entry which is preliminary data.</text>
</comment>
<dbReference type="GO" id="GO:0045490">
    <property type="term" value="P:pectin catabolic process"/>
    <property type="evidence" value="ECO:0007669"/>
    <property type="project" value="UniProtKB-UniRule"/>
</dbReference>
<feature type="domain" description="Pectinesterase catalytic" evidence="6">
    <location>
        <begin position="32"/>
        <end position="322"/>
    </location>
</feature>
<dbReference type="GO" id="GO:0030599">
    <property type="term" value="F:pectinesterase activity"/>
    <property type="evidence" value="ECO:0007669"/>
    <property type="project" value="UniProtKB-UniRule"/>
</dbReference>
<dbReference type="GO" id="GO:0009279">
    <property type="term" value="C:cell outer membrane"/>
    <property type="evidence" value="ECO:0007669"/>
    <property type="project" value="TreeGrafter"/>
</dbReference>
<reference evidence="7 8" key="1">
    <citation type="journal article" date="2014" name="Int. J. Syst. Evol. Microbiol.">
        <title>Complete genome sequence of Corynebacterium casei LMG S-19264T (=DSM 44701T), isolated from a smear-ripened cheese.</title>
        <authorList>
            <consortium name="US DOE Joint Genome Institute (JGI-PGF)"/>
            <person name="Walter F."/>
            <person name="Albersmeier A."/>
            <person name="Kalinowski J."/>
            <person name="Ruckert C."/>
        </authorList>
    </citation>
    <scope>NUCLEOTIDE SEQUENCE [LARGE SCALE GENOMIC DNA]</scope>
    <source>
        <strain evidence="7 8">KCTC 12866</strain>
    </source>
</reference>
<evidence type="ECO:0000256" key="1">
    <source>
        <dbReference type="ARBA" id="ARBA00008891"/>
    </source>
</evidence>
<dbReference type="EC" id="3.1.1.11" evidence="5"/>
<dbReference type="EMBL" id="BMXF01000001">
    <property type="protein sequence ID" value="GHB61643.1"/>
    <property type="molecule type" value="Genomic_DNA"/>
</dbReference>
<name>A0A8J3G9A8_9BACT</name>
<dbReference type="InterPro" id="IPR033131">
    <property type="entry name" value="Pectinesterase_Asp_AS"/>
</dbReference>
<evidence type="ECO:0000256" key="5">
    <source>
        <dbReference type="RuleBase" id="RU000589"/>
    </source>
</evidence>
<dbReference type="AlphaFoldDB" id="A0A8J3G9A8"/>
<dbReference type="Proteomes" id="UP000598271">
    <property type="component" value="Unassembled WGS sequence"/>
</dbReference>
<accession>A0A8J3G9A8</accession>
<dbReference type="GO" id="GO:0042545">
    <property type="term" value="P:cell wall modification"/>
    <property type="evidence" value="ECO:0007669"/>
    <property type="project" value="UniProtKB-UniRule"/>
</dbReference>
<comment type="pathway">
    <text evidence="5">Glycan metabolism; pectin degradation; 2-dehydro-3-deoxy-D-gluconate from pectin: step 1/5.</text>
</comment>
<dbReference type="InterPro" id="IPR000070">
    <property type="entry name" value="Pectinesterase_cat"/>
</dbReference>
<sequence length="345" mass="38439">MKRVSIASFLLLLTQVLWAQTLVNANYPSSFTVAQDGSGDFKTIQEAVNSFRDHSQERVTLHIRNGTYAEKLVIPANKPNIHLIGESREGVIITWDDYSGKPYSSGNDRTGKPVHSTYTSYTVLVEAPDIILENLTIRNSAGRVGQAVALNVQADRFVCRNCALIGNQDTLYAAAEGSRQFYDHCLIEGTTDFIFGKSISVFQSCTIKSLSNSYITAAATPVYQPYGFVFFDCNLTADPEATKVYLGRPWRPNSHTVFIRCQMGEHIVPAGWDNWGNPANEKTAFYAEYRSTGPGASPDQRVPWSRQLTEKEVKKYTPESILSMSRIIAAQADDWFKPGKPEVKK</sequence>
<evidence type="ECO:0000256" key="3">
    <source>
        <dbReference type="ARBA" id="ARBA00023085"/>
    </source>
</evidence>
<keyword evidence="5" id="KW-0732">Signal</keyword>
<keyword evidence="8" id="KW-1185">Reference proteome</keyword>
<evidence type="ECO:0000256" key="2">
    <source>
        <dbReference type="ARBA" id="ARBA00022801"/>
    </source>
</evidence>
<evidence type="ECO:0000259" key="6">
    <source>
        <dbReference type="Pfam" id="PF01095"/>
    </source>
</evidence>
<keyword evidence="3 5" id="KW-0063">Aspartyl esterase</keyword>
<dbReference type="Gene3D" id="2.160.20.10">
    <property type="entry name" value="Single-stranded right-handed beta-helix, Pectin lyase-like"/>
    <property type="match status" value="1"/>
</dbReference>
<dbReference type="PANTHER" id="PTHR31321">
    <property type="entry name" value="ACYL-COA THIOESTER HYDROLASE YBHC-RELATED"/>
    <property type="match status" value="1"/>
</dbReference>
<dbReference type="InterPro" id="IPR011050">
    <property type="entry name" value="Pectin_lyase_fold/virulence"/>
</dbReference>
<feature type="active site" evidence="4">
    <location>
        <position position="192"/>
    </location>
</feature>
<feature type="chain" id="PRO_5035338606" description="Pectinesterase" evidence="5">
    <location>
        <begin position="20"/>
        <end position="345"/>
    </location>
</feature>
<evidence type="ECO:0000313" key="8">
    <source>
        <dbReference type="Proteomes" id="UP000598271"/>
    </source>
</evidence>
<organism evidence="7 8">
    <name type="scientific">Persicitalea jodogahamensis</name>
    <dbReference type="NCBI Taxonomy" id="402147"/>
    <lineage>
        <taxon>Bacteria</taxon>
        <taxon>Pseudomonadati</taxon>
        <taxon>Bacteroidota</taxon>
        <taxon>Cytophagia</taxon>
        <taxon>Cytophagales</taxon>
        <taxon>Spirosomataceae</taxon>
        <taxon>Persicitalea</taxon>
    </lineage>
</organism>
<dbReference type="PANTHER" id="PTHR31321:SF57">
    <property type="entry name" value="PECTINESTERASE 53-RELATED"/>
    <property type="match status" value="1"/>
</dbReference>
<feature type="signal peptide" evidence="5">
    <location>
        <begin position="1"/>
        <end position="19"/>
    </location>
</feature>
<dbReference type="Pfam" id="PF01095">
    <property type="entry name" value="Pectinesterase"/>
    <property type="match status" value="1"/>
</dbReference>
<dbReference type="InterPro" id="IPR012334">
    <property type="entry name" value="Pectin_lyas_fold"/>
</dbReference>
<evidence type="ECO:0000313" key="7">
    <source>
        <dbReference type="EMBL" id="GHB61643.1"/>
    </source>
</evidence>
<proteinExistence type="inferred from homology"/>
<dbReference type="RefSeq" id="WP_189563644.1">
    <property type="nucleotide sequence ID" value="NZ_BMXF01000001.1"/>
</dbReference>
<dbReference type="PROSITE" id="PS00503">
    <property type="entry name" value="PECTINESTERASE_2"/>
    <property type="match status" value="1"/>
</dbReference>